<dbReference type="InterPro" id="IPR029016">
    <property type="entry name" value="GAF-like_dom_sf"/>
</dbReference>
<dbReference type="Pfam" id="PF09339">
    <property type="entry name" value="HTH_IclR"/>
    <property type="match status" value="1"/>
</dbReference>
<dbReference type="Gene3D" id="3.30.450.40">
    <property type="match status" value="1"/>
</dbReference>
<dbReference type="EMBL" id="JAAGWF010000002">
    <property type="protein sequence ID" value="NEK56326.1"/>
    <property type="molecule type" value="Genomic_DNA"/>
</dbReference>
<dbReference type="SUPFAM" id="SSF55781">
    <property type="entry name" value="GAF domain-like"/>
    <property type="match status" value="1"/>
</dbReference>
<dbReference type="InterPro" id="IPR036388">
    <property type="entry name" value="WH-like_DNA-bd_sf"/>
</dbReference>
<sequence length="285" mass="30608">MTEPDAAAGPEDDAGPEATGVRPRGDYFVQSLERGLAVVKAFTADEPELTLSDIARRTGMTRAAARRFVLTLVDLGYVGTVERRFHLRPTVLELGYTYLSLLSFPEVATPHLTALSNRLKETTSIAVLDGDDVVYVAWVGPRRVASSGISIGTRLPAYLTSHGRAQLAGLPDEALDDYLARTPLPARTARTTTDPAVLRQRLMDVRAQGYALVDQELEEGVTSLAVPIRDAGGTVVASVNVGTHARRMSAAALRRTSLEALRETAAQIERDIALLGARPTPPGQL</sequence>
<dbReference type="InterPro" id="IPR050707">
    <property type="entry name" value="HTH_MetabolicPath_Reg"/>
</dbReference>
<dbReference type="InterPro" id="IPR014757">
    <property type="entry name" value="Tscrpt_reg_IclR_C"/>
</dbReference>
<keyword evidence="8" id="KW-1185">Reference proteome</keyword>
<comment type="caution">
    <text evidence="7">The sequence shown here is derived from an EMBL/GenBank/DDBJ whole genome shotgun (WGS) entry which is preliminary data.</text>
</comment>
<dbReference type="InterPro" id="IPR005471">
    <property type="entry name" value="Tscrpt_reg_IclR_N"/>
</dbReference>
<keyword evidence="1" id="KW-0805">Transcription regulation</keyword>
<dbReference type="PANTHER" id="PTHR30136:SF34">
    <property type="entry name" value="TRANSCRIPTIONAL REGULATOR"/>
    <property type="match status" value="1"/>
</dbReference>
<dbReference type="PANTHER" id="PTHR30136">
    <property type="entry name" value="HELIX-TURN-HELIX TRANSCRIPTIONAL REGULATOR, ICLR FAMILY"/>
    <property type="match status" value="1"/>
</dbReference>
<dbReference type="GO" id="GO:0003700">
    <property type="term" value="F:DNA-binding transcription factor activity"/>
    <property type="evidence" value="ECO:0007669"/>
    <property type="project" value="TreeGrafter"/>
</dbReference>
<feature type="domain" description="IclR-ED" evidence="6">
    <location>
        <begin position="90"/>
        <end position="274"/>
    </location>
</feature>
<dbReference type="SMART" id="SM00346">
    <property type="entry name" value="HTH_ICLR"/>
    <property type="match status" value="1"/>
</dbReference>
<dbReference type="PROSITE" id="PS51078">
    <property type="entry name" value="ICLR_ED"/>
    <property type="match status" value="1"/>
</dbReference>
<evidence type="ECO:0000256" key="3">
    <source>
        <dbReference type="ARBA" id="ARBA00023163"/>
    </source>
</evidence>
<evidence type="ECO:0000259" key="5">
    <source>
        <dbReference type="PROSITE" id="PS51077"/>
    </source>
</evidence>
<name>A0A7K3VUK8_9ACTN</name>
<dbReference type="PROSITE" id="PS51077">
    <property type="entry name" value="HTH_ICLR"/>
    <property type="match status" value="1"/>
</dbReference>
<dbReference type="Gene3D" id="1.10.10.10">
    <property type="entry name" value="Winged helix-like DNA-binding domain superfamily/Winged helix DNA-binding domain"/>
    <property type="match status" value="1"/>
</dbReference>
<evidence type="ECO:0000259" key="6">
    <source>
        <dbReference type="PROSITE" id="PS51078"/>
    </source>
</evidence>
<accession>A0A7K3VUK8</accession>
<keyword evidence="2" id="KW-0238">DNA-binding</keyword>
<dbReference type="Pfam" id="PF01614">
    <property type="entry name" value="IclR_C"/>
    <property type="match status" value="1"/>
</dbReference>
<protein>
    <submittedName>
        <fullName evidence="7">Helix-turn-helix domain-containing protein</fullName>
    </submittedName>
</protein>
<dbReference type="GO" id="GO:0046278">
    <property type="term" value="P:3,4-dihydroxybenzoate metabolic process"/>
    <property type="evidence" value="ECO:0007669"/>
    <property type="project" value="InterPro"/>
</dbReference>
<evidence type="ECO:0000313" key="8">
    <source>
        <dbReference type="Proteomes" id="UP000470246"/>
    </source>
</evidence>
<evidence type="ECO:0000313" key="7">
    <source>
        <dbReference type="EMBL" id="NEK56326.1"/>
    </source>
</evidence>
<dbReference type="GO" id="GO:0003677">
    <property type="term" value="F:DNA binding"/>
    <property type="evidence" value="ECO:0007669"/>
    <property type="project" value="UniProtKB-KW"/>
</dbReference>
<dbReference type="GO" id="GO:0045893">
    <property type="term" value="P:positive regulation of DNA-templated transcription"/>
    <property type="evidence" value="ECO:0007669"/>
    <property type="project" value="InterPro"/>
</dbReference>
<evidence type="ECO:0000256" key="1">
    <source>
        <dbReference type="ARBA" id="ARBA00023015"/>
    </source>
</evidence>
<dbReference type="Proteomes" id="UP000470246">
    <property type="component" value="Unassembled WGS sequence"/>
</dbReference>
<dbReference type="SUPFAM" id="SSF46785">
    <property type="entry name" value="Winged helix' DNA-binding domain"/>
    <property type="match status" value="1"/>
</dbReference>
<dbReference type="NCBIfam" id="TIGR02431">
    <property type="entry name" value="pcaR_pcaU"/>
    <property type="match status" value="1"/>
</dbReference>
<gene>
    <name evidence="7" type="ORF">GCU56_00365</name>
</gene>
<dbReference type="GO" id="GO:0045892">
    <property type="term" value="P:negative regulation of DNA-templated transcription"/>
    <property type="evidence" value="ECO:0007669"/>
    <property type="project" value="TreeGrafter"/>
</dbReference>
<organism evidence="7 8">
    <name type="scientific">Geodermatophilus sabuli</name>
    <dbReference type="NCBI Taxonomy" id="1564158"/>
    <lineage>
        <taxon>Bacteria</taxon>
        <taxon>Bacillati</taxon>
        <taxon>Actinomycetota</taxon>
        <taxon>Actinomycetes</taxon>
        <taxon>Geodermatophilales</taxon>
        <taxon>Geodermatophilaceae</taxon>
        <taxon>Geodermatophilus</taxon>
    </lineage>
</organism>
<evidence type="ECO:0000256" key="4">
    <source>
        <dbReference type="SAM" id="MobiDB-lite"/>
    </source>
</evidence>
<dbReference type="InterPro" id="IPR012794">
    <property type="entry name" value="PcaR_PcaU"/>
</dbReference>
<feature type="region of interest" description="Disordered" evidence="4">
    <location>
        <begin position="1"/>
        <end position="22"/>
    </location>
</feature>
<reference evidence="7 8" key="1">
    <citation type="submission" date="2020-02" db="EMBL/GenBank/DDBJ databases">
        <title>Geodermatophilus sabuli CPCC 205279 I12A-02694.</title>
        <authorList>
            <person name="Jiang Z."/>
        </authorList>
    </citation>
    <scope>NUCLEOTIDE SEQUENCE [LARGE SCALE GENOMIC DNA]</scope>
    <source>
        <strain evidence="7 8">I12A-02694</strain>
    </source>
</reference>
<feature type="domain" description="HTH iclR-type" evidence="5">
    <location>
        <begin position="29"/>
        <end position="89"/>
    </location>
</feature>
<proteinExistence type="predicted"/>
<evidence type="ECO:0000256" key="2">
    <source>
        <dbReference type="ARBA" id="ARBA00023125"/>
    </source>
</evidence>
<dbReference type="InterPro" id="IPR036390">
    <property type="entry name" value="WH_DNA-bd_sf"/>
</dbReference>
<dbReference type="AlphaFoldDB" id="A0A7K3VUK8"/>
<keyword evidence="3" id="KW-0804">Transcription</keyword>